<evidence type="ECO:0000313" key="4">
    <source>
        <dbReference type="Proteomes" id="UP000004947"/>
    </source>
</evidence>
<dbReference type="Pfam" id="PF07963">
    <property type="entry name" value="N_methyl"/>
    <property type="match status" value="1"/>
</dbReference>
<dbReference type="Gene3D" id="3.30.700.10">
    <property type="entry name" value="Glycoprotein, Type 4 Pilin"/>
    <property type="match status" value="1"/>
</dbReference>
<keyword evidence="2" id="KW-1133">Transmembrane helix</keyword>
<gene>
    <name evidence="3" type="ORF">LNTAR_06454</name>
</gene>
<dbReference type="STRING" id="313628.LNTAR_06454"/>
<dbReference type="Proteomes" id="UP000004947">
    <property type="component" value="Unassembled WGS sequence"/>
</dbReference>
<dbReference type="NCBIfam" id="TIGR02532">
    <property type="entry name" value="IV_pilin_GFxxxE"/>
    <property type="match status" value="1"/>
</dbReference>
<dbReference type="PRINTS" id="PR00813">
    <property type="entry name" value="BCTERIALGSPG"/>
</dbReference>
<dbReference type="InterPro" id="IPR045584">
    <property type="entry name" value="Pilin-like"/>
</dbReference>
<dbReference type="GO" id="GO:0015627">
    <property type="term" value="C:type II protein secretion system complex"/>
    <property type="evidence" value="ECO:0007669"/>
    <property type="project" value="InterPro"/>
</dbReference>
<evidence type="ECO:0000256" key="2">
    <source>
        <dbReference type="SAM" id="Phobius"/>
    </source>
</evidence>
<comment type="caution">
    <text evidence="3">The sequence shown here is derived from an EMBL/GenBank/DDBJ whole genome shotgun (WGS) entry which is preliminary data.</text>
</comment>
<sequence length="225" mass="25844">MREKKGFTLIEVLVVMAVISILFSLLVPNLRRARKKATQAACLSQMRQIGYAWGMYWGDNNGNSIPDNNGWEAAAYYNNSQLKTTVWTDHNVHLDLYINNKSLFRCPETQRASNHTNDSDYFEHDYSKPTINVTIQAMDHASETVLGAETAFNGVPYWKRSRLEARHLAASNLLWADLHVSSRSHHSMSFSPAWFTRYARWNKWQNEWTETTIGEWESGGDIGLP</sequence>
<name>A6DNB7_9BACT</name>
<dbReference type="InterPro" id="IPR012902">
    <property type="entry name" value="N_methyl_site"/>
</dbReference>
<dbReference type="RefSeq" id="WP_007279356.1">
    <property type="nucleotide sequence ID" value="NZ_ABCK01000013.1"/>
</dbReference>
<reference evidence="3 4" key="1">
    <citation type="journal article" date="2010" name="J. Bacteriol.">
        <title>Genome sequence of Lentisphaera araneosa HTCC2155T, the type species of the order Lentisphaerales in the phylum Lentisphaerae.</title>
        <authorList>
            <person name="Thrash J.C."/>
            <person name="Cho J.C."/>
            <person name="Vergin K.L."/>
            <person name="Morris R.M."/>
            <person name="Giovannoni S.J."/>
        </authorList>
    </citation>
    <scope>NUCLEOTIDE SEQUENCE [LARGE SCALE GENOMIC DNA]</scope>
    <source>
        <strain evidence="3 4">HTCC2155</strain>
    </source>
</reference>
<keyword evidence="2" id="KW-0472">Membrane</keyword>
<evidence type="ECO:0000313" key="3">
    <source>
        <dbReference type="EMBL" id="EDM26865.1"/>
    </source>
</evidence>
<accession>A6DNB7</accession>
<dbReference type="GO" id="GO:0015628">
    <property type="term" value="P:protein secretion by the type II secretion system"/>
    <property type="evidence" value="ECO:0007669"/>
    <property type="project" value="InterPro"/>
</dbReference>
<dbReference type="OrthoDB" id="5296638at2"/>
<keyword evidence="1" id="KW-0488">Methylation</keyword>
<evidence type="ECO:0000256" key="1">
    <source>
        <dbReference type="ARBA" id="ARBA00022481"/>
    </source>
</evidence>
<dbReference type="InterPro" id="IPR000983">
    <property type="entry name" value="Bac_GSPG_pilin"/>
</dbReference>
<dbReference type="PANTHER" id="PTHR30093">
    <property type="entry name" value="GENERAL SECRETION PATHWAY PROTEIN G"/>
    <property type="match status" value="1"/>
</dbReference>
<proteinExistence type="predicted"/>
<dbReference type="EMBL" id="ABCK01000013">
    <property type="protein sequence ID" value="EDM26865.1"/>
    <property type="molecule type" value="Genomic_DNA"/>
</dbReference>
<protein>
    <submittedName>
        <fullName evidence="3">Uncharacterized protein</fullName>
    </submittedName>
</protein>
<dbReference type="eggNOG" id="COG2165">
    <property type="taxonomic scope" value="Bacteria"/>
</dbReference>
<dbReference type="PROSITE" id="PS00409">
    <property type="entry name" value="PROKAR_NTER_METHYL"/>
    <property type="match status" value="1"/>
</dbReference>
<keyword evidence="4" id="KW-1185">Reference proteome</keyword>
<feature type="transmembrane region" description="Helical" evidence="2">
    <location>
        <begin position="6"/>
        <end position="27"/>
    </location>
</feature>
<organism evidence="3 4">
    <name type="scientific">Lentisphaera araneosa HTCC2155</name>
    <dbReference type="NCBI Taxonomy" id="313628"/>
    <lineage>
        <taxon>Bacteria</taxon>
        <taxon>Pseudomonadati</taxon>
        <taxon>Lentisphaerota</taxon>
        <taxon>Lentisphaeria</taxon>
        <taxon>Lentisphaerales</taxon>
        <taxon>Lentisphaeraceae</taxon>
        <taxon>Lentisphaera</taxon>
    </lineage>
</organism>
<dbReference type="SUPFAM" id="SSF54523">
    <property type="entry name" value="Pili subunits"/>
    <property type="match status" value="1"/>
</dbReference>
<keyword evidence="2" id="KW-0812">Transmembrane</keyword>
<dbReference type="AlphaFoldDB" id="A6DNB7"/>